<gene>
    <name evidence="1" type="ORF">G3O08_19900</name>
</gene>
<protein>
    <submittedName>
        <fullName evidence="1">DUF2452 domain-containing protein</fullName>
    </submittedName>
</protein>
<accession>A0A7K3WW33</accession>
<dbReference type="InterPro" id="IPR019534">
    <property type="entry name" value="DUF2452"/>
</dbReference>
<reference evidence="1 2" key="1">
    <citation type="submission" date="2020-02" db="EMBL/GenBank/DDBJ databases">
        <title>Out from the shadows clarifying the taxonomy of the family Cryomorphaceae and related taxa by utilizing the GTDB taxonomic framework.</title>
        <authorList>
            <person name="Bowman J.P."/>
        </authorList>
    </citation>
    <scope>NUCLEOTIDE SEQUENCE [LARGE SCALE GENOMIC DNA]</scope>
    <source>
        <strain evidence="1 2">QSSC 1-22</strain>
    </source>
</reference>
<dbReference type="Pfam" id="PF10504">
    <property type="entry name" value="DUF2452"/>
    <property type="match status" value="1"/>
</dbReference>
<dbReference type="Proteomes" id="UP000486602">
    <property type="component" value="Unassembled WGS sequence"/>
</dbReference>
<name>A0A7K3WW33_9FLAO</name>
<dbReference type="RefSeq" id="WP_163287204.1">
    <property type="nucleotide sequence ID" value="NZ_JAAGVY010000076.1"/>
</dbReference>
<organism evidence="1 2">
    <name type="scientific">Cryomorpha ignava</name>
    <dbReference type="NCBI Taxonomy" id="101383"/>
    <lineage>
        <taxon>Bacteria</taxon>
        <taxon>Pseudomonadati</taxon>
        <taxon>Bacteroidota</taxon>
        <taxon>Flavobacteriia</taxon>
        <taxon>Flavobacteriales</taxon>
        <taxon>Cryomorphaceae</taxon>
        <taxon>Cryomorpha</taxon>
    </lineage>
</organism>
<dbReference type="EMBL" id="JAAGVY010000076">
    <property type="protein sequence ID" value="NEN25758.1"/>
    <property type="molecule type" value="Genomic_DNA"/>
</dbReference>
<sequence length="148" mass="17000">MQQNKKDEEFYNPIDKDKITETPGLIPYPHTIGSPAFAPNQEGAIKKTAIRVMEEQCHTQMDQIREQIALLAKQAEKIKTRMETSKAIYGADMAFEPLAGETYHLYAREKDAFVLSMVGPKEWGRKIPFKHYVATVKLLSDRTWEVLE</sequence>
<comment type="caution">
    <text evidence="1">The sequence shown here is derived from an EMBL/GenBank/DDBJ whole genome shotgun (WGS) entry which is preliminary data.</text>
</comment>
<keyword evidence="2" id="KW-1185">Reference proteome</keyword>
<dbReference type="AlphaFoldDB" id="A0A7K3WW33"/>
<evidence type="ECO:0000313" key="1">
    <source>
        <dbReference type="EMBL" id="NEN25758.1"/>
    </source>
</evidence>
<proteinExistence type="predicted"/>
<evidence type="ECO:0000313" key="2">
    <source>
        <dbReference type="Proteomes" id="UP000486602"/>
    </source>
</evidence>